<dbReference type="EMBL" id="JAPQKO010000002">
    <property type="protein sequence ID" value="KAJ5179074.1"/>
    <property type="molecule type" value="Genomic_DNA"/>
</dbReference>
<keyword evidence="4" id="KW-1185">Reference proteome</keyword>
<dbReference type="AlphaFoldDB" id="A0A9W9IJR6"/>
<dbReference type="Proteomes" id="UP001146351">
    <property type="component" value="Unassembled WGS sequence"/>
</dbReference>
<reference evidence="3" key="1">
    <citation type="submission" date="2022-11" db="EMBL/GenBank/DDBJ databases">
        <authorList>
            <person name="Petersen C."/>
        </authorList>
    </citation>
    <scope>NUCLEOTIDE SEQUENCE</scope>
    <source>
        <strain evidence="3">IBT 21917</strain>
    </source>
</reference>
<dbReference type="OrthoDB" id="10675862at2759"/>
<evidence type="ECO:0000313" key="4">
    <source>
        <dbReference type="Proteomes" id="UP001146351"/>
    </source>
</evidence>
<name>A0A9W9IJR6_9EURO</name>
<feature type="coiled-coil region" evidence="1">
    <location>
        <begin position="200"/>
        <end position="234"/>
    </location>
</feature>
<evidence type="ECO:0000256" key="1">
    <source>
        <dbReference type="SAM" id="Coils"/>
    </source>
</evidence>
<keyword evidence="2" id="KW-0812">Transmembrane</keyword>
<gene>
    <name evidence="3" type="ORF">N7492_002284</name>
</gene>
<feature type="transmembrane region" description="Helical" evidence="2">
    <location>
        <begin position="76"/>
        <end position="96"/>
    </location>
</feature>
<sequence>MPSAPQDSSSKSLQNVESAALSVRSPGAVENYYQGTGGTETSLIERGALSAGLLMLLPASIALASMAIYRSGATNMAFGVGTTILAILVNIWWFWWMEGWREFLWQMDEQRMNTKTAELNYQAKLQEMERNDQLHKPALEKATYDAQKARQDAFNQKWESKYLPKLEAEEHWADIMPDLRKKWEAAKEATDEAVGNGLNLDSRETKQKEAEKKYDEWKEAIDAWKQKAKEAIDTQELDSFDYQRDFWAMASGEGDSQNAARKVRRSRMARDGLPNLLHETCSSGLCQRVWYSNTLQESRKRGLARSEIIHRVYLTPTDYDFRAPSFEKRNDDYGYNTEDVECEGDGEDQLADKSFHTALELKGTGDGSDLEDMAKYIKGNQGDALHQIGEAINNGKKIKDKEGHEVTILAHEGWTCIAVTVNKKPVVWGLHGMFQDDAKLHDDHNDVWEDCRKKLKI</sequence>
<keyword evidence="1" id="KW-0175">Coiled coil</keyword>
<accession>A0A9W9IJR6</accession>
<evidence type="ECO:0000256" key="2">
    <source>
        <dbReference type="SAM" id="Phobius"/>
    </source>
</evidence>
<protein>
    <submittedName>
        <fullName evidence="3">Uncharacterized protein</fullName>
    </submittedName>
</protein>
<reference evidence="3" key="2">
    <citation type="journal article" date="2023" name="IMA Fungus">
        <title>Comparative genomic study of the Penicillium genus elucidates a diverse pangenome and 15 lateral gene transfer events.</title>
        <authorList>
            <person name="Petersen C."/>
            <person name="Sorensen T."/>
            <person name="Nielsen M.R."/>
            <person name="Sondergaard T.E."/>
            <person name="Sorensen J.L."/>
            <person name="Fitzpatrick D.A."/>
            <person name="Frisvad J.C."/>
            <person name="Nielsen K.L."/>
        </authorList>
    </citation>
    <scope>NUCLEOTIDE SEQUENCE</scope>
    <source>
        <strain evidence="3">IBT 21917</strain>
    </source>
</reference>
<comment type="caution">
    <text evidence="3">The sequence shown here is derived from an EMBL/GenBank/DDBJ whole genome shotgun (WGS) entry which is preliminary data.</text>
</comment>
<feature type="transmembrane region" description="Helical" evidence="2">
    <location>
        <begin position="48"/>
        <end position="69"/>
    </location>
</feature>
<proteinExistence type="predicted"/>
<keyword evidence="2" id="KW-0472">Membrane</keyword>
<keyword evidence="2" id="KW-1133">Transmembrane helix</keyword>
<evidence type="ECO:0000313" key="3">
    <source>
        <dbReference type="EMBL" id="KAJ5179074.1"/>
    </source>
</evidence>
<organism evidence="3 4">
    <name type="scientific">Penicillium capsulatum</name>
    <dbReference type="NCBI Taxonomy" id="69766"/>
    <lineage>
        <taxon>Eukaryota</taxon>
        <taxon>Fungi</taxon>
        <taxon>Dikarya</taxon>
        <taxon>Ascomycota</taxon>
        <taxon>Pezizomycotina</taxon>
        <taxon>Eurotiomycetes</taxon>
        <taxon>Eurotiomycetidae</taxon>
        <taxon>Eurotiales</taxon>
        <taxon>Aspergillaceae</taxon>
        <taxon>Penicillium</taxon>
    </lineage>
</organism>